<accession>A0A2U2PG42</accession>
<dbReference type="InterPro" id="IPR043741">
    <property type="entry name" value="DUF5686"/>
</dbReference>
<protein>
    <submittedName>
        <fullName evidence="1">Membrane receptor RagA</fullName>
    </submittedName>
</protein>
<gene>
    <name evidence="1" type="ORF">DDR33_12255</name>
</gene>
<evidence type="ECO:0000313" key="2">
    <source>
        <dbReference type="Proteomes" id="UP000245647"/>
    </source>
</evidence>
<dbReference type="SUPFAM" id="SSF49464">
    <property type="entry name" value="Carboxypeptidase regulatory domain-like"/>
    <property type="match status" value="1"/>
</dbReference>
<dbReference type="Pfam" id="PF13715">
    <property type="entry name" value="CarbopepD_reg_2"/>
    <property type="match status" value="1"/>
</dbReference>
<name>A0A2U2PG42_9SPHI</name>
<dbReference type="AlphaFoldDB" id="A0A2U2PG42"/>
<comment type="caution">
    <text evidence="1">The sequence shown here is derived from an EMBL/GenBank/DDBJ whole genome shotgun (WGS) entry which is preliminary data.</text>
</comment>
<dbReference type="OrthoDB" id="983143at2"/>
<proteinExistence type="predicted"/>
<keyword evidence="1" id="KW-0675">Receptor</keyword>
<dbReference type="Gene3D" id="2.60.40.1120">
    <property type="entry name" value="Carboxypeptidase-like, regulatory domain"/>
    <property type="match status" value="1"/>
</dbReference>
<evidence type="ECO:0000313" key="1">
    <source>
        <dbReference type="EMBL" id="PWG80375.1"/>
    </source>
</evidence>
<dbReference type="InterPro" id="IPR008969">
    <property type="entry name" value="CarboxyPept-like_regulatory"/>
</dbReference>
<dbReference type="Pfam" id="PF18939">
    <property type="entry name" value="DUF5686"/>
    <property type="match status" value="1"/>
</dbReference>
<organism evidence="1 2">
    <name type="scientific">Pararcticibacter amylolyticus</name>
    <dbReference type="NCBI Taxonomy" id="2173175"/>
    <lineage>
        <taxon>Bacteria</taxon>
        <taxon>Pseudomonadati</taxon>
        <taxon>Bacteroidota</taxon>
        <taxon>Sphingobacteriia</taxon>
        <taxon>Sphingobacteriales</taxon>
        <taxon>Sphingobacteriaceae</taxon>
        <taxon>Pararcticibacter</taxon>
    </lineage>
</organism>
<keyword evidence="2" id="KW-1185">Reference proteome</keyword>
<dbReference type="EMBL" id="QEAS01000009">
    <property type="protein sequence ID" value="PWG80375.1"/>
    <property type="molecule type" value="Genomic_DNA"/>
</dbReference>
<reference evidence="1 2" key="1">
    <citation type="submission" date="2018-04" db="EMBL/GenBank/DDBJ databases">
        <title>Pedobacter chongqingensis sp. nov., isolated from a rottenly hemp rope.</title>
        <authorList>
            <person name="Cai Y."/>
        </authorList>
    </citation>
    <scope>NUCLEOTIDE SEQUENCE [LARGE SCALE GENOMIC DNA]</scope>
    <source>
        <strain evidence="1 2">FJ4-8</strain>
    </source>
</reference>
<dbReference type="Proteomes" id="UP000245647">
    <property type="component" value="Unassembled WGS sequence"/>
</dbReference>
<sequence>MKSVGFYLVLILFASSGYLNAQGIRGIISGSDGTRLPYASVFVSPLKTGTTANQEGRYEMKLPSGRYLVRVQNIGYKTQETEVDIAEGWLEKDFVLSAQGYLLQEVQVGKGRKEDFAYTIMRKTISKKKYHLLQYNSYEMKVYIKGTGELTKAPFFLRNKLKKEGVNLNEAYTTESVSQIKFRQPNKIDEKVIAIRTKGTDNSGVSPSMFINQSFYRDKIAGVISPLSNSAFRWYKFTYEGSFSEGKYEVNKIRVTPRSRGDNVFEGTIYIIEDQWAIHSLDLKTSIMGFPINVRQNYGEVAPEVWMPVTHRYQFAGTVLGFKGHYNYLASCRDYKVDLNKDLVIKTEIVDEKIDAAPEEIAKVKQKPGAPPASVVPPNSKMGRKQFYKMMDDYEKKSKDKDRDLLVLTDRTFKTDSNATKRDSSYWTSIRSIPLTEKEKGGYRRDDSLARIESARISGKDSLKVIKKRGFNPVDLIAGGHYNLSPRTSLNINPAFSQVYFNTSEGFNVNLSGRVTHQFDSLRKRIVFTPALRYGFSGKDFYAKGELSYMTKKNVFSIGGGRFVEQFNPEDPIHPLINTFSSLLFRRNYMKIFEKSYASVSWKYVPSPFLTISTSAEWAERTALSNKSDYSFFYRDGREYSPNTPENIELANTGFSKHEAFIFQAGVSYRPVRRYRIYNEKKIALPELSPEITFKYKKGINGLMGSDIDFDRVELGLNHGITIGARDRLEFELLGGAFLNNEKMYFMDYKHFDGNKTILSSLKPAGSFRLLDYYLYSTSDKYFSGHTHYGFRKFLLTRLPGVRYRGIRENVFFNYLKTSHSPHYYEVGYSLDNVFRFFRLEVASSFTNGNYKETGIRVGIATIFKVNRGE</sequence>